<reference evidence="3 4" key="1">
    <citation type="submission" date="2012-09" db="EMBL/GenBank/DDBJ databases">
        <title>The Genome Sequence of Alloiococcus otitis ATCC 51267.</title>
        <authorList>
            <consortium name="The Broad Institute Genome Sequencing Platform"/>
            <person name="Earl A."/>
            <person name="Ward D."/>
            <person name="Feldgarden M."/>
            <person name="Gevers D."/>
            <person name="Huys G."/>
            <person name="Walker B."/>
            <person name="Young S.K."/>
            <person name="Zeng Q."/>
            <person name="Gargeya S."/>
            <person name="Fitzgerald M."/>
            <person name="Haas B."/>
            <person name="Abouelleil A."/>
            <person name="Alvarado L."/>
            <person name="Arachchi H.M."/>
            <person name="Berlin A.M."/>
            <person name="Chapman S.B."/>
            <person name="Goldberg J."/>
            <person name="Griggs A."/>
            <person name="Gujja S."/>
            <person name="Hansen M."/>
            <person name="Howarth C."/>
            <person name="Imamovic A."/>
            <person name="Larimer J."/>
            <person name="McCowen C."/>
            <person name="Montmayeur A."/>
            <person name="Murphy C."/>
            <person name="Neiman D."/>
            <person name="Pearson M."/>
            <person name="Priest M."/>
            <person name="Roberts A."/>
            <person name="Saif S."/>
            <person name="Shea T."/>
            <person name="Sisk P."/>
            <person name="Sykes S."/>
            <person name="Wortman J."/>
            <person name="Nusbaum C."/>
            <person name="Birren B."/>
        </authorList>
    </citation>
    <scope>NUCLEOTIDE SEQUENCE [LARGE SCALE GENOMIC DNA]</scope>
    <source>
        <strain evidence="3 4">ATCC 51267</strain>
    </source>
</reference>
<evidence type="ECO:0000313" key="4">
    <source>
        <dbReference type="Proteomes" id="UP000009875"/>
    </source>
</evidence>
<feature type="region of interest" description="Disordered" evidence="2">
    <location>
        <begin position="1"/>
        <end position="21"/>
    </location>
</feature>
<evidence type="ECO:0000256" key="1">
    <source>
        <dbReference type="ARBA" id="ARBA00007378"/>
    </source>
</evidence>
<evidence type="ECO:0000313" key="3">
    <source>
        <dbReference type="EMBL" id="EKU93583.1"/>
    </source>
</evidence>
<dbReference type="PANTHER" id="PTHR33797">
    <property type="entry name" value="ORGANIC HYDROPEROXIDE RESISTANCE PROTEIN-LIKE"/>
    <property type="match status" value="1"/>
</dbReference>
<dbReference type="InterPro" id="IPR003718">
    <property type="entry name" value="OsmC/Ohr_fam"/>
</dbReference>
<dbReference type="GO" id="GO:0006979">
    <property type="term" value="P:response to oxidative stress"/>
    <property type="evidence" value="ECO:0007669"/>
    <property type="project" value="InterPro"/>
</dbReference>
<dbReference type="EMBL" id="AGXA01000018">
    <property type="protein sequence ID" value="EKU93583.1"/>
    <property type="molecule type" value="Genomic_DNA"/>
</dbReference>
<dbReference type="InterPro" id="IPR036102">
    <property type="entry name" value="OsmC/Ohrsf"/>
</dbReference>
<dbReference type="eggNOG" id="COG1764">
    <property type="taxonomic scope" value="Bacteria"/>
</dbReference>
<name>K9EA59_9LACT</name>
<dbReference type="PANTHER" id="PTHR33797:SF2">
    <property type="entry name" value="ORGANIC HYDROPEROXIDE RESISTANCE PROTEIN-LIKE"/>
    <property type="match status" value="1"/>
</dbReference>
<keyword evidence="4" id="KW-1185">Reference proteome</keyword>
<dbReference type="SUPFAM" id="SSF82784">
    <property type="entry name" value="OsmC-like"/>
    <property type="match status" value="1"/>
</dbReference>
<dbReference type="InterPro" id="IPR019953">
    <property type="entry name" value="OHR"/>
</dbReference>
<dbReference type="HOGENOM" id="CLU_106355_2_1_9"/>
<comment type="similarity">
    <text evidence="1">Belongs to the OsmC/Ohr family.</text>
</comment>
<dbReference type="Pfam" id="PF02566">
    <property type="entry name" value="OsmC"/>
    <property type="match status" value="1"/>
</dbReference>
<organism evidence="3 4">
    <name type="scientific">Alloiococcus otitis ATCC 51267</name>
    <dbReference type="NCBI Taxonomy" id="883081"/>
    <lineage>
        <taxon>Bacteria</taxon>
        <taxon>Bacillati</taxon>
        <taxon>Bacillota</taxon>
        <taxon>Bacilli</taxon>
        <taxon>Lactobacillales</taxon>
        <taxon>Carnobacteriaceae</taxon>
        <taxon>Alloiococcus</taxon>
    </lineage>
</organism>
<sequence>MSDYQKVYSTRGVNENGRDGRSYIEGGDFEVQVSAPGKNKPGTTNPEQLFALGYSACFNGALESVKGQENVDGKSVVRNQVDLYAKPDQADFRLAVRIEVGIEGVDKDKVQELADKAHTVCPYSKAVQNGDIDVEVVAVDFQDAK</sequence>
<dbReference type="OrthoDB" id="9797508at2"/>
<dbReference type="STRING" id="883081.HMPREF9698_00878"/>
<comment type="caution">
    <text evidence="3">The sequence shown here is derived from an EMBL/GenBank/DDBJ whole genome shotgun (WGS) entry which is preliminary data.</text>
</comment>
<gene>
    <name evidence="3" type="ORF">HMPREF9698_00878</name>
</gene>
<dbReference type="Gene3D" id="3.30.300.20">
    <property type="match status" value="1"/>
</dbReference>
<dbReference type="Proteomes" id="UP000009875">
    <property type="component" value="Unassembled WGS sequence"/>
</dbReference>
<evidence type="ECO:0000256" key="2">
    <source>
        <dbReference type="SAM" id="MobiDB-lite"/>
    </source>
</evidence>
<dbReference type="AlphaFoldDB" id="K9EA59"/>
<protein>
    <submittedName>
        <fullName evidence="3">Peroxiredoxin, Ohr subfamily</fullName>
    </submittedName>
</protein>
<dbReference type="RefSeq" id="WP_003777762.1">
    <property type="nucleotide sequence ID" value="NZ_JH992958.1"/>
</dbReference>
<dbReference type="InterPro" id="IPR015946">
    <property type="entry name" value="KH_dom-like_a/b"/>
</dbReference>
<proteinExistence type="inferred from homology"/>
<dbReference type="PATRIC" id="fig|883081.3.peg.875"/>
<accession>K9EA59</accession>
<dbReference type="NCBIfam" id="TIGR03561">
    <property type="entry name" value="organ_hyd_perox"/>
    <property type="match status" value="1"/>
</dbReference>